<name>G2YNI0_BOTF4</name>
<proteinExistence type="predicted"/>
<dbReference type="AlphaFoldDB" id="G2YNI0"/>
<evidence type="ECO:0000313" key="2">
    <source>
        <dbReference type="EMBL" id="CCD53178.1"/>
    </source>
</evidence>
<gene>
    <name evidence="2" type="ORF">BofuT4_P121970.1</name>
</gene>
<sequence>MRASESEAFFSFSPENHSILPSHPAADCVYLGLDCVCRSATGGKEKKKKKEQEKEKEKEKKEKRKEEKKYHASVQPPELVGRSQRCGWMIDCTRFDKMVPYHTHTCMHASICLSI</sequence>
<dbReference type="Proteomes" id="UP000008177">
    <property type="component" value="Unplaced contigs"/>
</dbReference>
<feature type="region of interest" description="Disordered" evidence="1">
    <location>
        <begin position="42"/>
        <end position="75"/>
    </location>
</feature>
<reference evidence="3" key="1">
    <citation type="journal article" date="2011" name="PLoS Genet.">
        <title>Genomic analysis of the necrotrophic fungal pathogens Sclerotinia sclerotiorum and Botrytis cinerea.</title>
        <authorList>
            <person name="Amselem J."/>
            <person name="Cuomo C.A."/>
            <person name="van Kan J.A."/>
            <person name="Viaud M."/>
            <person name="Benito E.P."/>
            <person name="Couloux A."/>
            <person name="Coutinho P.M."/>
            <person name="de Vries R.P."/>
            <person name="Dyer P.S."/>
            <person name="Fillinger S."/>
            <person name="Fournier E."/>
            <person name="Gout L."/>
            <person name="Hahn M."/>
            <person name="Kohn L."/>
            <person name="Lapalu N."/>
            <person name="Plummer K.M."/>
            <person name="Pradier J.M."/>
            <person name="Quevillon E."/>
            <person name="Sharon A."/>
            <person name="Simon A."/>
            <person name="ten Have A."/>
            <person name="Tudzynski B."/>
            <person name="Tudzynski P."/>
            <person name="Wincker P."/>
            <person name="Andrew M."/>
            <person name="Anthouard V."/>
            <person name="Beever R.E."/>
            <person name="Beffa R."/>
            <person name="Benoit I."/>
            <person name="Bouzid O."/>
            <person name="Brault B."/>
            <person name="Chen Z."/>
            <person name="Choquer M."/>
            <person name="Collemare J."/>
            <person name="Cotton P."/>
            <person name="Danchin E.G."/>
            <person name="Da Silva C."/>
            <person name="Gautier A."/>
            <person name="Giraud C."/>
            <person name="Giraud T."/>
            <person name="Gonzalez C."/>
            <person name="Grossetete S."/>
            <person name="Guldener U."/>
            <person name="Henrissat B."/>
            <person name="Howlett B.J."/>
            <person name="Kodira C."/>
            <person name="Kretschmer M."/>
            <person name="Lappartient A."/>
            <person name="Leroch M."/>
            <person name="Levis C."/>
            <person name="Mauceli E."/>
            <person name="Neuveglise C."/>
            <person name="Oeser B."/>
            <person name="Pearson M."/>
            <person name="Poulain J."/>
            <person name="Poussereau N."/>
            <person name="Quesneville H."/>
            <person name="Rascle C."/>
            <person name="Schumacher J."/>
            <person name="Segurens B."/>
            <person name="Sexton A."/>
            <person name="Silva E."/>
            <person name="Sirven C."/>
            <person name="Soanes D.M."/>
            <person name="Talbot N.J."/>
            <person name="Templeton M."/>
            <person name="Yandava C."/>
            <person name="Yarden O."/>
            <person name="Zeng Q."/>
            <person name="Rollins J.A."/>
            <person name="Lebrun M.H."/>
            <person name="Dickman M."/>
        </authorList>
    </citation>
    <scope>NUCLEOTIDE SEQUENCE [LARGE SCALE GENOMIC DNA]</scope>
    <source>
        <strain evidence="3">T4</strain>
    </source>
</reference>
<evidence type="ECO:0000313" key="3">
    <source>
        <dbReference type="Proteomes" id="UP000008177"/>
    </source>
</evidence>
<evidence type="ECO:0000256" key="1">
    <source>
        <dbReference type="SAM" id="MobiDB-lite"/>
    </source>
</evidence>
<feature type="compositionally biased region" description="Basic and acidic residues" evidence="1">
    <location>
        <begin position="50"/>
        <end position="70"/>
    </location>
</feature>
<accession>G2YNI0</accession>
<organism evidence="2 3">
    <name type="scientific">Botryotinia fuckeliana (strain T4)</name>
    <name type="common">Noble rot fungus</name>
    <name type="synonym">Botrytis cinerea</name>
    <dbReference type="NCBI Taxonomy" id="999810"/>
    <lineage>
        <taxon>Eukaryota</taxon>
        <taxon>Fungi</taxon>
        <taxon>Dikarya</taxon>
        <taxon>Ascomycota</taxon>
        <taxon>Pezizomycotina</taxon>
        <taxon>Leotiomycetes</taxon>
        <taxon>Helotiales</taxon>
        <taxon>Sclerotiniaceae</taxon>
        <taxon>Botrytis</taxon>
    </lineage>
</organism>
<dbReference type="HOGENOM" id="CLU_2108673_0_0_1"/>
<dbReference type="EMBL" id="FQ790346">
    <property type="protein sequence ID" value="CCD53178.1"/>
    <property type="molecule type" value="Genomic_DNA"/>
</dbReference>
<protein>
    <submittedName>
        <fullName evidence="2">Uncharacterized protein</fullName>
    </submittedName>
</protein>
<dbReference type="InParanoid" id="G2YNI0"/>